<dbReference type="KEGG" id="kle:AO703_05765"/>
<evidence type="ECO:0000313" key="1">
    <source>
        <dbReference type="EMBL" id="ALR75825.1"/>
    </source>
</evidence>
<dbReference type="RefSeq" id="WP_062740560.1">
    <property type="nucleotide sequence ID" value="NZ_CP012871.1"/>
</dbReference>
<organism evidence="1 2">
    <name type="scientific">[Enterobacter] lignolyticus</name>
    <dbReference type="NCBI Taxonomy" id="1334193"/>
    <lineage>
        <taxon>Bacteria</taxon>
        <taxon>Pseudomonadati</taxon>
        <taxon>Pseudomonadota</taxon>
        <taxon>Gammaproteobacteria</taxon>
        <taxon>Enterobacterales</taxon>
        <taxon>Enterobacteriaceae</taxon>
        <taxon>Pluralibacter</taxon>
    </lineage>
</organism>
<accession>A0A806X3R5</accession>
<evidence type="ECO:0000313" key="2">
    <source>
        <dbReference type="Proteomes" id="UP000069162"/>
    </source>
</evidence>
<dbReference type="OrthoDB" id="6637256at2"/>
<sequence length="95" mass="11410">MDEEYRKDLQLWFGLSYASFCVMPRVFMEAMPPEWQGKMAQLLSEYDDTIKTNVCGIHSCFVTAKDSNNRFMKMPEDILNYRHPRREFIESFLRK</sequence>
<dbReference type="EMBL" id="CP012871">
    <property type="protein sequence ID" value="ALR75825.1"/>
    <property type="molecule type" value="Genomic_DNA"/>
</dbReference>
<name>A0A806X3R5_9ENTR</name>
<dbReference type="Proteomes" id="UP000069162">
    <property type="component" value="Chromosome"/>
</dbReference>
<proteinExistence type="predicted"/>
<protein>
    <submittedName>
        <fullName evidence="1">Uncharacterized protein</fullName>
    </submittedName>
</protein>
<dbReference type="AlphaFoldDB" id="A0A806X3R5"/>
<reference evidence="2" key="1">
    <citation type="submission" date="2015-10" db="EMBL/GenBank/DDBJ databases">
        <title>Complete Genome Sequencing of Klebsiella sp. strain G5.</title>
        <authorList>
            <person name="Chan K.-G."/>
            <person name="Chen J.-W."/>
        </authorList>
    </citation>
    <scope>NUCLEOTIDE SEQUENCE [LARGE SCALE GENOMIC DNA]</scope>
    <source>
        <strain evidence="2">G5</strain>
    </source>
</reference>
<gene>
    <name evidence="1" type="ORF">AO703_05765</name>
</gene>